<keyword evidence="1" id="KW-1015">Disulfide bond</keyword>
<dbReference type="EMBL" id="CP013614">
    <property type="protein sequence ID" value="ALS02935.1"/>
    <property type="molecule type" value="Genomic_DNA"/>
</dbReference>
<dbReference type="Pfam" id="PF03960">
    <property type="entry name" value="ArsC"/>
    <property type="match status" value="1"/>
</dbReference>
<protein>
    <submittedName>
        <fullName evidence="4">ArsR family transcriptional regulator</fullName>
    </submittedName>
    <submittedName>
        <fullName evidence="5">Regulatory protein spx</fullName>
    </submittedName>
</protein>
<dbReference type="Proteomes" id="UP000065511">
    <property type="component" value="Chromosome"/>
</dbReference>
<dbReference type="CDD" id="cd03032">
    <property type="entry name" value="ArsC_Spx"/>
    <property type="match status" value="1"/>
</dbReference>
<evidence type="ECO:0000313" key="5">
    <source>
        <dbReference type="EMBL" id="OJG91884.1"/>
    </source>
</evidence>
<dbReference type="Proteomes" id="UP000183039">
    <property type="component" value="Unassembled WGS sequence"/>
</dbReference>
<dbReference type="NCBIfam" id="NF009210">
    <property type="entry name" value="PRK12559.1"/>
    <property type="match status" value="1"/>
</dbReference>
<evidence type="ECO:0000256" key="1">
    <source>
        <dbReference type="ARBA" id="ARBA00023157"/>
    </source>
</evidence>
<dbReference type="PROSITE" id="PS51353">
    <property type="entry name" value="ARSC"/>
    <property type="match status" value="1"/>
</dbReference>
<reference evidence="5 7" key="1">
    <citation type="submission" date="2014-12" db="EMBL/GenBank/DDBJ databases">
        <title>Draft genome sequences of 29 type strains of Enterococci.</title>
        <authorList>
            <person name="Zhong Z."/>
            <person name="Sun Z."/>
            <person name="Liu W."/>
            <person name="Zhang W."/>
            <person name="Zhang H."/>
        </authorList>
    </citation>
    <scope>NUCLEOTIDE SEQUENCE [LARGE SCALE GENOMIC DNA]</scope>
    <source>
        <strain evidence="5 7">DSM 22801</strain>
    </source>
</reference>
<sequence>MLKLYTTNSCTSCRKARRWLIDHEIPFEEKNFGTTPITLDELKNILILTEEGTEDIISIRSKVFQKLDIDINELPLHALLELVKDNPGLLRRPIMIDEKRLQIGFNEDEIRCFLPRSVRKRELSQTLLLSGL</sequence>
<dbReference type="KEGG" id="ess:ATZ33_16570"/>
<dbReference type="PANTHER" id="PTHR30041">
    <property type="entry name" value="ARSENATE REDUCTASE"/>
    <property type="match status" value="1"/>
</dbReference>
<dbReference type="OrthoDB" id="9794155at2"/>
<evidence type="ECO:0000313" key="6">
    <source>
        <dbReference type="Proteomes" id="UP000065511"/>
    </source>
</evidence>
<name>A0A0S3KF54_9ENTE</name>
<keyword evidence="2" id="KW-0676">Redox-active center</keyword>
<dbReference type="RefSeq" id="WP_025873200.1">
    <property type="nucleotide sequence ID" value="NZ_JXLC01000010.1"/>
</dbReference>
<dbReference type="AlphaFoldDB" id="A0A0S3KF54"/>
<evidence type="ECO:0000313" key="4">
    <source>
        <dbReference type="EMBL" id="ALS02935.1"/>
    </source>
</evidence>
<dbReference type="InterPro" id="IPR006660">
    <property type="entry name" value="Arsenate_reductase-like"/>
</dbReference>
<accession>A0A0S3KF54</accession>
<reference evidence="4 6" key="2">
    <citation type="submission" date="2015-12" db="EMBL/GenBank/DDBJ databases">
        <authorList>
            <person name="Lauer A."/>
            <person name="Humrighouse B."/>
            <person name="Loparev V."/>
            <person name="Shewmaker P.L."/>
            <person name="Whitney A.M."/>
            <person name="McLaughlin R.W."/>
        </authorList>
    </citation>
    <scope>NUCLEOTIDE SEQUENCE [LARGE SCALE GENOMIC DNA]</scope>
    <source>
        <strain evidence="4 6">LMG 23085</strain>
    </source>
</reference>
<gene>
    <name evidence="4" type="ORF">ATZ33_16570</name>
    <name evidence="5" type="ORF">RV15_GL000324</name>
</gene>
<evidence type="ECO:0000313" key="7">
    <source>
        <dbReference type="Proteomes" id="UP000183039"/>
    </source>
</evidence>
<dbReference type="NCBIfam" id="NF002459">
    <property type="entry name" value="PRK01655.1"/>
    <property type="match status" value="1"/>
</dbReference>
<comment type="similarity">
    <text evidence="3">Belongs to the ArsC family.</text>
</comment>
<dbReference type="InterPro" id="IPR006504">
    <property type="entry name" value="Tscrpt_reg_Spx/MgsR"/>
</dbReference>
<proteinExistence type="inferred from homology"/>
<keyword evidence="6" id="KW-1185">Reference proteome</keyword>
<dbReference type="SUPFAM" id="SSF52833">
    <property type="entry name" value="Thioredoxin-like"/>
    <property type="match status" value="1"/>
</dbReference>
<organism evidence="5 7">
    <name type="scientific">Enterococcus silesiacus</name>
    <dbReference type="NCBI Taxonomy" id="332949"/>
    <lineage>
        <taxon>Bacteria</taxon>
        <taxon>Bacillati</taxon>
        <taxon>Bacillota</taxon>
        <taxon>Bacilli</taxon>
        <taxon>Lactobacillales</taxon>
        <taxon>Enterococcaceae</taxon>
        <taxon>Enterococcus</taxon>
    </lineage>
</organism>
<evidence type="ECO:0000256" key="2">
    <source>
        <dbReference type="ARBA" id="ARBA00023284"/>
    </source>
</evidence>
<dbReference type="Gene3D" id="3.40.30.10">
    <property type="entry name" value="Glutaredoxin"/>
    <property type="match status" value="1"/>
</dbReference>
<dbReference type="NCBIfam" id="TIGR01617">
    <property type="entry name" value="arsC_related"/>
    <property type="match status" value="1"/>
</dbReference>
<dbReference type="PANTHER" id="PTHR30041:SF7">
    <property type="entry name" value="GLOBAL TRANSCRIPTIONAL REGULATOR SPX"/>
    <property type="match status" value="1"/>
</dbReference>
<evidence type="ECO:0000256" key="3">
    <source>
        <dbReference type="PROSITE-ProRule" id="PRU01282"/>
    </source>
</evidence>
<dbReference type="InterPro" id="IPR036249">
    <property type="entry name" value="Thioredoxin-like_sf"/>
</dbReference>
<dbReference type="EMBL" id="JXLC01000010">
    <property type="protein sequence ID" value="OJG91884.1"/>
    <property type="molecule type" value="Genomic_DNA"/>
</dbReference>